<dbReference type="PANTHER" id="PTHR30386">
    <property type="entry name" value="MEMBRANE FUSION SUBUNIT OF EMRAB-TOLC MULTIDRUG EFFLUX PUMP"/>
    <property type="match status" value="1"/>
</dbReference>
<dbReference type="EMBL" id="SHDO01000027">
    <property type="protein sequence ID" value="MBX6982417.1"/>
    <property type="molecule type" value="Genomic_DNA"/>
</dbReference>
<dbReference type="KEGG" id="prg:RB151_001810"/>
<evidence type="ECO:0000259" key="3">
    <source>
        <dbReference type="Pfam" id="PF25990"/>
    </source>
</evidence>
<dbReference type="SUPFAM" id="SSF111369">
    <property type="entry name" value="HlyD-like secretion proteins"/>
    <property type="match status" value="1"/>
</dbReference>
<keyword evidence="2" id="KW-1133">Transmembrane helix</keyword>
<dbReference type="InterPro" id="IPR050739">
    <property type="entry name" value="MFP"/>
</dbReference>
<dbReference type="RefSeq" id="WP_042843324.1">
    <property type="nucleotide sequence ID" value="NZ_ABEXNG020000093.1"/>
</dbReference>
<dbReference type="GO" id="GO:0055085">
    <property type="term" value="P:transmembrane transport"/>
    <property type="evidence" value="ECO:0007669"/>
    <property type="project" value="InterPro"/>
</dbReference>
<evidence type="ECO:0000313" key="4">
    <source>
        <dbReference type="EMBL" id="MBX6982417.1"/>
    </source>
</evidence>
<gene>
    <name evidence="4" type="ORF">EX242_19430</name>
</gene>
<dbReference type="InterPro" id="IPR058636">
    <property type="entry name" value="Beta-barrel_YknX"/>
</dbReference>
<name>A0A1J0E1T0_PRORE</name>
<comment type="caution">
    <text evidence="4">The sequence shown here is derived from an EMBL/GenBank/DDBJ whole genome shotgun (WGS) entry which is preliminary data.</text>
</comment>
<dbReference type="Gene3D" id="2.40.50.100">
    <property type="match status" value="1"/>
</dbReference>
<evidence type="ECO:0000256" key="1">
    <source>
        <dbReference type="SAM" id="Coils"/>
    </source>
</evidence>
<dbReference type="PANTHER" id="PTHR30386:SF24">
    <property type="entry name" value="MULTIDRUG RESISTANCE EFFLUX PUMP"/>
    <property type="match status" value="1"/>
</dbReference>
<accession>A0A1J0E1T0</accession>
<evidence type="ECO:0000313" key="5">
    <source>
        <dbReference type="Proteomes" id="UP000824410"/>
    </source>
</evidence>
<dbReference type="OrthoDB" id="9811754at2"/>
<keyword evidence="2" id="KW-0472">Membrane</keyword>
<dbReference type="Proteomes" id="UP000824410">
    <property type="component" value="Unassembled WGS sequence"/>
</dbReference>
<organism evidence="4 5">
    <name type="scientific">Providencia rettgeri</name>
    <dbReference type="NCBI Taxonomy" id="587"/>
    <lineage>
        <taxon>Bacteria</taxon>
        <taxon>Pseudomonadati</taxon>
        <taxon>Pseudomonadota</taxon>
        <taxon>Gammaproteobacteria</taxon>
        <taxon>Enterobacterales</taxon>
        <taxon>Morganellaceae</taxon>
        <taxon>Providencia</taxon>
    </lineage>
</organism>
<feature type="transmembrane region" description="Helical" evidence="2">
    <location>
        <begin position="16"/>
        <end position="36"/>
    </location>
</feature>
<keyword evidence="2" id="KW-0812">Transmembrane</keyword>
<proteinExistence type="predicted"/>
<dbReference type="AlphaFoldDB" id="A0A1J0E1T0"/>
<dbReference type="Gene3D" id="2.40.30.170">
    <property type="match status" value="1"/>
</dbReference>
<reference evidence="4" key="1">
    <citation type="submission" date="2019-02" db="EMBL/GenBank/DDBJ databases">
        <title>Genomic characterization of isolates from hospital effluents in KZN, South Africa.</title>
        <authorList>
            <person name="Ntshobeni N."/>
            <person name="Allam M."/>
            <person name="Ismail A."/>
            <person name="Amoako D."/>
            <person name="Essack S."/>
            <person name="Chenia H."/>
        </authorList>
    </citation>
    <scope>NUCLEOTIDE SEQUENCE</scope>
    <source>
        <strain evidence="4">AFE97_S1</strain>
    </source>
</reference>
<evidence type="ECO:0000256" key="2">
    <source>
        <dbReference type="SAM" id="Phobius"/>
    </source>
</evidence>
<feature type="domain" description="YknX-like beta-barrel" evidence="3">
    <location>
        <begin position="261"/>
        <end position="350"/>
    </location>
</feature>
<protein>
    <submittedName>
        <fullName evidence="4">HlyD family secretion protein</fullName>
    </submittedName>
</protein>
<keyword evidence="1" id="KW-0175">Coiled coil</keyword>
<sequence length="360" mass="40415">MTTNESKTLSKRIISLTPWLSVLCIGFLIFFATLNWDQWQGTKRYQESNNAYIKADSAILKSRMTGYVSRILVDDYQLVKRGDVIAEINNQEEHFKQQIAQANYQKAQQNLSNLADEIKEQDLTVQMLFSRYQAASIEVQQMKRSPLLRKALIKSGAITQQNYLDANSDLQRLMKLEQAAKAEWEQAKQSLHILSQQESIRVAERDITFANLKQAETQTSYATITAPFDGQLNKVKLNIGSLVTPGTEIVTVTPNKQPYIIANLKETQLKNVYAGQAVSIMVDAFPDSTFKGVVRDIGAQSSGESALIPADNSSGNFTKVVQRIPVYISFLSEQNHLDRLRPGMSVVVDIDTQSMARKGK</sequence>
<feature type="coiled-coil region" evidence="1">
    <location>
        <begin position="85"/>
        <end position="124"/>
    </location>
</feature>
<dbReference type="Pfam" id="PF25990">
    <property type="entry name" value="Beta-barrel_YknX"/>
    <property type="match status" value="1"/>
</dbReference>